<accession>A0ABN7AEV0</accession>
<dbReference type="Proteomes" id="UP001307889">
    <property type="component" value="Chromosome 1"/>
</dbReference>
<keyword evidence="2" id="KW-0472">Membrane</keyword>
<keyword evidence="2" id="KW-0812">Transmembrane</keyword>
<evidence type="ECO:0000256" key="1">
    <source>
        <dbReference type="SAM" id="MobiDB-lite"/>
    </source>
</evidence>
<evidence type="ECO:0000313" key="3">
    <source>
        <dbReference type="EMBL" id="BES89385.1"/>
    </source>
</evidence>
<organism evidence="3 4">
    <name type="scientific">Nesidiocoris tenuis</name>
    <dbReference type="NCBI Taxonomy" id="355587"/>
    <lineage>
        <taxon>Eukaryota</taxon>
        <taxon>Metazoa</taxon>
        <taxon>Ecdysozoa</taxon>
        <taxon>Arthropoda</taxon>
        <taxon>Hexapoda</taxon>
        <taxon>Insecta</taxon>
        <taxon>Pterygota</taxon>
        <taxon>Neoptera</taxon>
        <taxon>Paraneoptera</taxon>
        <taxon>Hemiptera</taxon>
        <taxon>Heteroptera</taxon>
        <taxon>Panheteroptera</taxon>
        <taxon>Cimicomorpha</taxon>
        <taxon>Miridae</taxon>
        <taxon>Dicyphina</taxon>
        <taxon>Nesidiocoris</taxon>
    </lineage>
</organism>
<reference evidence="3 4" key="1">
    <citation type="submission" date="2023-09" db="EMBL/GenBank/DDBJ databases">
        <title>Nesidiocoris tenuis whole genome shotgun sequence.</title>
        <authorList>
            <person name="Shibata T."/>
            <person name="Shimoda M."/>
            <person name="Kobayashi T."/>
            <person name="Uehara T."/>
        </authorList>
    </citation>
    <scope>NUCLEOTIDE SEQUENCE [LARGE SCALE GENOMIC DNA]</scope>
    <source>
        <strain evidence="3 4">Japan</strain>
    </source>
</reference>
<feature type="transmembrane region" description="Helical" evidence="2">
    <location>
        <begin position="112"/>
        <end position="132"/>
    </location>
</feature>
<keyword evidence="2" id="KW-1133">Transmembrane helix</keyword>
<keyword evidence="4" id="KW-1185">Reference proteome</keyword>
<feature type="transmembrane region" description="Helical" evidence="2">
    <location>
        <begin position="671"/>
        <end position="693"/>
    </location>
</feature>
<sequence>MSSPKASAKENQKRRNTRSKSSDRIRSKSKPELSLPEVSPGKAMTGRTPQDLPSDQPQEVEEVEEGKLLCSDKLVIYTVWTSEVLFIVISAWTHRIMEDKSHHGERHAHVSFWYDLLLTCTICAVMFFVGLFGDYFGRWFCILISGLSIFSLSPVVGILSLHFAVLPIVLSWLQVFWYATVPCRLWLVYHQKFPLPIHDTHNLVSVNELLIEISEWLSVVFIEGSTVQFSYSIYLTAWSLTLLAALGYCIATFLIRKSVNNQPSDVDFTRDVYRTTEVIDIFDRRQSKISVVVFLLILYSGGIFTIVKEYLAVSILQLGRKVYYPSFGGIVQYRLDLIVSVVTMLIVEFQISSLKILRDEMKDLVLIAVAHAVNVVVLVLLFIVVSKIESGFLATEPLNFGTLEFYNPVHYSPFFLECDGQAIKNIKPTVSGFMLIVNGQRDVVCRGWRSDNDTLFNETVTLRENMRSVYLIKKPALVRVESFGSWKPVPVSNIVLMNAVDFCTPGNLNLSNLCSSQSVCLPLKVEMIARSAENETLLAQEVSLPRIDKTSDFIALPKSTAEIEMRYNHTVLELRESMNVTVNKFVHPDFWPLRSSFFIGPDPTIMVLFFFTFPKVACLPMVDANYLKTFKPDTEMIAPSVLMGIAWGVAAVGYTHFMWIQSPVRWRTSIIAIYSMQHFLFAWLARTCLLVNVGTATSVLVIQCVSTLVHVAFTFWFYCRLPPVQQEQLKRKGGRRF</sequence>
<name>A0ABN7AEV0_9HEMI</name>
<feature type="transmembrane region" description="Helical" evidence="2">
    <location>
        <begin position="291"/>
        <end position="313"/>
    </location>
</feature>
<feature type="compositionally biased region" description="Basic and acidic residues" evidence="1">
    <location>
        <begin position="20"/>
        <end position="31"/>
    </location>
</feature>
<feature type="transmembrane region" description="Helical" evidence="2">
    <location>
        <begin position="333"/>
        <end position="352"/>
    </location>
</feature>
<evidence type="ECO:0008006" key="5">
    <source>
        <dbReference type="Google" id="ProtNLM"/>
    </source>
</evidence>
<gene>
    <name evidence="3" type="ORF">NTJ_02192</name>
</gene>
<feature type="transmembrane region" description="Helical" evidence="2">
    <location>
        <begin position="139"/>
        <end position="163"/>
    </location>
</feature>
<dbReference type="EMBL" id="AP028909">
    <property type="protein sequence ID" value="BES89385.1"/>
    <property type="molecule type" value="Genomic_DNA"/>
</dbReference>
<evidence type="ECO:0000313" key="4">
    <source>
        <dbReference type="Proteomes" id="UP001307889"/>
    </source>
</evidence>
<feature type="transmembrane region" description="Helical" evidence="2">
    <location>
        <begin position="74"/>
        <end position="92"/>
    </location>
</feature>
<feature type="transmembrane region" description="Helical" evidence="2">
    <location>
        <begin position="636"/>
        <end position="659"/>
    </location>
</feature>
<proteinExistence type="predicted"/>
<protein>
    <recommendedName>
        <fullName evidence="5">Major facilitator superfamily associated domain-containing protein</fullName>
    </recommendedName>
</protein>
<evidence type="ECO:0000256" key="2">
    <source>
        <dbReference type="SAM" id="Phobius"/>
    </source>
</evidence>
<feature type="transmembrane region" description="Helical" evidence="2">
    <location>
        <begin position="233"/>
        <end position="255"/>
    </location>
</feature>
<feature type="region of interest" description="Disordered" evidence="1">
    <location>
        <begin position="1"/>
        <end position="58"/>
    </location>
</feature>
<feature type="compositionally biased region" description="Polar residues" evidence="1">
    <location>
        <begin position="47"/>
        <end position="57"/>
    </location>
</feature>
<feature type="transmembrane region" description="Helical" evidence="2">
    <location>
        <begin position="364"/>
        <end position="385"/>
    </location>
</feature>